<gene>
    <name evidence="9" type="primary">rbsK</name>
    <name evidence="11" type="ORF">J0H12_05620</name>
</gene>
<protein>
    <recommendedName>
        <fullName evidence="9">Ribokinase</fullName>
        <shortName evidence="9">RK</shortName>
        <ecNumber evidence="9">2.7.1.15</ecNumber>
    </recommendedName>
</protein>
<evidence type="ECO:0000259" key="10">
    <source>
        <dbReference type="Pfam" id="PF00294"/>
    </source>
</evidence>
<dbReference type="SUPFAM" id="SSF53613">
    <property type="entry name" value="Ribokinase-like"/>
    <property type="match status" value="1"/>
</dbReference>
<comment type="cofactor">
    <cofactor evidence="9">
        <name>Mg(2+)</name>
        <dbReference type="ChEBI" id="CHEBI:18420"/>
    </cofactor>
    <text evidence="9">Requires a divalent cation, most likely magnesium in vivo, as an electrophilic catalyst to aid phosphoryl group transfer. It is the chelate of the metal and the nucleotide that is the actual substrate.</text>
</comment>
<dbReference type="CDD" id="cd01174">
    <property type="entry name" value="ribokinase"/>
    <property type="match status" value="1"/>
</dbReference>
<feature type="binding site" evidence="9">
    <location>
        <position position="280"/>
    </location>
    <ligand>
        <name>K(+)</name>
        <dbReference type="ChEBI" id="CHEBI:29103"/>
    </ligand>
</feature>
<feature type="binding site" evidence="9">
    <location>
        <position position="179"/>
    </location>
    <ligand>
        <name>ATP</name>
        <dbReference type="ChEBI" id="CHEBI:30616"/>
    </ligand>
</feature>
<dbReference type="Pfam" id="PF00294">
    <property type="entry name" value="PfkB"/>
    <property type="match status" value="1"/>
</dbReference>
<feature type="binding site" evidence="9">
    <location>
        <position position="241"/>
    </location>
    <ligand>
        <name>K(+)</name>
        <dbReference type="ChEBI" id="CHEBI:29103"/>
    </ligand>
</feature>
<dbReference type="EMBL" id="JAFKGL010000022">
    <property type="protein sequence ID" value="MBN9413382.1"/>
    <property type="molecule type" value="Genomic_DNA"/>
</dbReference>
<evidence type="ECO:0000313" key="11">
    <source>
        <dbReference type="EMBL" id="MBN9413382.1"/>
    </source>
</evidence>
<dbReference type="GO" id="GO:0046872">
    <property type="term" value="F:metal ion binding"/>
    <property type="evidence" value="ECO:0007669"/>
    <property type="project" value="UniProtKB-KW"/>
</dbReference>
<evidence type="ECO:0000256" key="7">
    <source>
        <dbReference type="ARBA" id="ARBA00022958"/>
    </source>
</evidence>
<dbReference type="GO" id="GO:0005524">
    <property type="term" value="F:ATP binding"/>
    <property type="evidence" value="ECO:0007669"/>
    <property type="project" value="UniProtKB-UniRule"/>
</dbReference>
<feature type="binding site" evidence="9">
    <location>
        <begin position="215"/>
        <end position="220"/>
    </location>
    <ligand>
        <name>ATP</name>
        <dbReference type="ChEBI" id="CHEBI:30616"/>
    </ligand>
</feature>
<sequence>MIIVFGSLNVDMVLPVEMLPRPGNIVLCEEYKLLPGGKGANQAVAAAKAGAKVKMFGSIGNDSFAQIARHFLEKTNVDISALTISERPTGCATICVDSTGENMITIASGANLEASSATIPDDLLTEKSTVLLQMEVPPEENWKLIERAKQKKARIILNLAPAQPISDKLIQSLDVLVMNQIEATVLALHLGFDVISPAIAARRLSSKYGITCIVTLGADGAFACNPLGTWFVQALPIKPVDTTAAGDAFVGVFAAAFDKGLPIDQALRRAAVASSLACLTVGAQPSLPDSQQIEASLSRIPTPRRST</sequence>
<reference evidence="11" key="1">
    <citation type="submission" date="2021-02" db="EMBL/GenBank/DDBJ databases">
        <title>Thiocyanate and organic carbon inputs drive convergent selection for specific autotrophic Afipia and Thiobacillus strains within complex microbiomes.</title>
        <authorList>
            <person name="Huddy R.J."/>
            <person name="Sachdeva R."/>
            <person name="Kadzinga F."/>
            <person name="Kantor R.S."/>
            <person name="Harrison S.T.L."/>
            <person name="Banfield J.F."/>
        </authorList>
    </citation>
    <scope>NUCLEOTIDE SEQUENCE</scope>
    <source>
        <strain evidence="11">SCN18_10_11_15_R4_P_38_20</strain>
    </source>
</reference>
<dbReference type="UniPathway" id="UPA00916">
    <property type="reaction ID" value="UER00889"/>
</dbReference>
<dbReference type="Proteomes" id="UP000664414">
    <property type="component" value="Unassembled WGS sequence"/>
</dbReference>
<evidence type="ECO:0000256" key="5">
    <source>
        <dbReference type="ARBA" id="ARBA00022840"/>
    </source>
</evidence>
<comment type="caution">
    <text evidence="11">The sequence shown here is derived from an EMBL/GenBank/DDBJ whole genome shotgun (WGS) entry which is preliminary data.</text>
</comment>
<organism evidence="11 12">
    <name type="scientific">Candidatus Paracaedimonas acanthamoebae</name>
    <dbReference type="NCBI Taxonomy" id="244581"/>
    <lineage>
        <taxon>Bacteria</taxon>
        <taxon>Pseudomonadati</taxon>
        <taxon>Pseudomonadota</taxon>
        <taxon>Alphaproteobacteria</taxon>
        <taxon>Holosporales</taxon>
        <taxon>Caedimonadaceae</taxon>
        <taxon>Candidatus Paracaedimonas</taxon>
    </lineage>
</organism>
<dbReference type="GO" id="GO:0004747">
    <property type="term" value="F:ribokinase activity"/>
    <property type="evidence" value="ECO:0007669"/>
    <property type="project" value="UniProtKB-UniRule"/>
</dbReference>
<dbReference type="PRINTS" id="PR00990">
    <property type="entry name" value="RIBOKINASE"/>
</dbReference>
<evidence type="ECO:0000256" key="2">
    <source>
        <dbReference type="ARBA" id="ARBA00022723"/>
    </source>
</evidence>
<keyword evidence="2 9" id="KW-0479">Metal-binding</keyword>
<evidence type="ECO:0000313" key="12">
    <source>
        <dbReference type="Proteomes" id="UP000664414"/>
    </source>
</evidence>
<keyword evidence="3 9" id="KW-0547">Nucleotide-binding</keyword>
<feature type="domain" description="Carbohydrate kinase PfkB" evidence="10">
    <location>
        <begin position="2"/>
        <end position="289"/>
    </location>
</feature>
<feature type="binding site" evidence="9">
    <location>
        <begin position="37"/>
        <end position="41"/>
    </location>
    <ligand>
        <name>substrate</name>
    </ligand>
</feature>
<feature type="active site" description="Proton acceptor" evidence="9">
    <location>
        <position position="247"/>
    </location>
</feature>
<keyword evidence="1 9" id="KW-0808">Transferase</keyword>
<keyword evidence="8 9" id="KW-0119">Carbohydrate metabolism</keyword>
<dbReference type="HAMAP" id="MF_01987">
    <property type="entry name" value="Ribokinase"/>
    <property type="match status" value="1"/>
</dbReference>
<accession>A0A8J7PRJ7</accession>
<feature type="binding site" evidence="9">
    <location>
        <begin position="246"/>
        <end position="247"/>
    </location>
    <ligand>
        <name>ATP</name>
        <dbReference type="ChEBI" id="CHEBI:30616"/>
    </ligand>
</feature>
<feature type="binding site" evidence="9">
    <location>
        <position position="243"/>
    </location>
    <ligand>
        <name>K(+)</name>
        <dbReference type="ChEBI" id="CHEBI:29103"/>
    </ligand>
</feature>
<dbReference type="Gene3D" id="3.40.1190.20">
    <property type="match status" value="1"/>
</dbReference>
<keyword evidence="7 9" id="KW-0630">Potassium</keyword>
<evidence type="ECO:0000256" key="4">
    <source>
        <dbReference type="ARBA" id="ARBA00022777"/>
    </source>
</evidence>
<dbReference type="GO" id="GO:0005829">
    <property type="term" value="C:cytosol"/>
    <property type="evidence" value="ECO:0007669"/>
    <property type="project" value="TreeGrafter"/>
</dbReference>
<comment type="caution">
    <text evidence="9">Lacks conserved residue(s) required for the propagation of feature annotation.</text>
</comment>
<dbReference type="InterPro" id="IPR011611">
    <property type="entry name" value="PfkB_dom"/>
</dbReference>
<dbReference type="InterPro" id="IPR002139">
    <property type="entry name" value="Ribo/fructo_kinase"/>
</dbReference>
<keyword evidence="5 9" id="KW-0067">ATP-binding</keyword>
<comment type="catalytic activity">
    <reaction evidence="9">
        <text>D-ribose + ATP = D-ribose 5-phosphate + ADP + H(+)</text>
        <dbReference type="Rhea" id="RHEA:13697"/>
        <dbReference type="ChEBI" id="CHEBI:15378"/>
        <dbReference type="ChEBI" id="CHEBI:30616"/>
        <dbReference type="ChEBI" id="CHEBI:47013"/>
        <dbReference type="ChEBI" id="CHEBI:78346"/>
        <dbReference type="ChEBI" id="CHEBI:456216"/>
        <dbReference type="EC" id="2.7.1.15"/>
    </reaction>
</comment>
<feature type="binding site" evidence="9">
    <location>
        <position position="247"/>
    </location>
    <ligand>
        <name>substrate</name>
    </ligand>
</feature>
<keyword evidence="4 9" id="KW-0418">Kinase</keyword>
<dbReference type="InterPro" id="IPR011877">
    <property type="entry name" value="Ribokinase"/>
</dbReference>
<dbReference type="InterPro" id="IPR029056">
    <property type="entry name" value="Ribokinase-like"/>
</dbReference>
<feature type="binding site" evidence="9">
    <location>
        <position position="286"/>
    </location>
    <ligand>
        <name>K(+)</name>
        <dbReference type="ChEBI" id="CHEBI:29103"/>
    </ligand>
</feature>
<dbReference type="PANTHER" id="PTHR10584">
    <property type="entry name" value="SUGAR KINASE"/>
    <property type="match status" value="1"/>
</dbReference>
<comment type="subcellular location">
    <subcellularLocation>
        <location evidence="9">Cytoplasm</location>
    </subcellularLocation>
</comment>
<feature type="binding site" evidence="9">
    <location>
        <position position="135"/>
    </location>
    <ligand>
        <name>substrate</name>
    </ligand>
</feature>
<evidence type="ECO:0000256" key="3">
    <source>
        <dbReference type="ARBA" id="ARBA00022741"/>
    </source>
</evidence>
<dbReference type="AlphaFoldDB" id="A0A8J7PRJ7"/>
<name>A0A8J7PRJ7_9PROT</name>
<evidence type="ECO:0000256" key="1">
    <source>
        <dbReference type="ARBA" id="ARBA00022679"/>
    </source>
</evidence>
<comment type="function">
    <text evidence="9">Catalyzes the phosphorylation of ribose at O-5 in a reaction requiring ATP and magnesium. The resulting D-ribose-5-phosphate can then be used either for sythesis of nucleotides, histidine, and tryptophan, or as a component of the pentose phosphate pathway.</text>
</comment>
<dbReference type="EC" id="2.7.1.15" evidence="9"/>
<evidence type="ECO:0000256" key="6">
    <source>
        <dbReference type="ARBA" id="ARBA00022842"/>
    </source>
</evidence>
<comment type="activity regulation">
    <text evidence="9">Activated by a monovalent cation that binds near, but not in, the active site. The most likely occupant of the site in vivo is potassium. Ion binding induces a conformational change that may alter substrate affinity.</text>
</comment>
<evidence type="ECO:0000256" key="9">
    <source>
        <dbReference type="HAMAP-Rule" id="MF_01987"/>
    </source>
</evidence>
<dbReference type="GO" id="GO:0019303">
    <property type="term" value="P:D-ribose catabolic process"/>
    <property type="evidence" value="ECO:0007669"/>
    <property type="project" value="UniProtKB-UniRule"/>
</dbReference>
<feature type="binding site" evidence="9">
    <location>
        <position position="282"/>
    </location>
    <ligand>
        <name>K(+)</name>
        <dbReference type="ChEBI" id="CHEBI:29103"/>
    </ligand>
</feature>
<keyword evidence="9" id="KW-0963">Cytoplasm</keyword>
<comment type="pathway">
    <text evidence="9">Carbohydrate metabolism; D-ribose degradation; D-ribose 5-phosphate from beta-D-ribopyranose: step 2/2.</text>
</comment>
<feature type="binding site" evidence="9">
    <location>
        <begin position="9"/>
        <end position="11"/>
    </location>
    <ligand>
        <name>substrate</name>
    </ligand>
</feature>
<evidence type="ECO:0000256" key="8">
    <source>
        <dbReference type="ARBA" id="ARBA00023277"/>
    </source>
</evidence>
<dbReference type="PANTHER" id="PTHR10584:SF166">
    <property type="entry name" value="RIBOKINASE"/>
    <property type="match status" value="1"/>
</dbReference>
<feature type="binding site" evidence="9">
    <location>
        <position position="277"/>
    </location>
    <ligand>
        <name>K(+)</name>
        <dbReference type="ChEBI" id="CHEBI:29103"/>
    </ligand>
</feature>
<comment type="similarity">
    <text evidence="9">Belongs to the carbohydrate kinase PfkB family. Ribokinase subfamily.</text>
</comment>
<comment type="subunit">
    <text evidence="9">Homodimer.</text>
</comment>
<proteinExistence type="inferred from homology"/>
<keyword evidence="6 9" id="KW-0460">Magnesium</keyword>